<evidence type="ECO:0000259" key="2">
    <source>
        <dbReference type="Pfam" id="PF02894"/>
    </source>
</evidence>
<dbReference type="AlphaFoldDB" id="A0A0G4KKT6"/>
<evidence type="ECO:0000259" key="1">
    <source>
        <dbReference type="Pfam" id="PF01408"/>
    </source>
</evidence>
<dbReference type="InterPro" id="IPR004104">
    <property type="entry name" value="Gfo/Idh/MocA-like_OxRdtase_C"/>
</dbReference>
<dbReference type="GO" id="GO:0005737">
    <property type="term" value="C:cytoplasm"/>
    <property type="evidence" value="ECO:0007669"/>
    <property type="project" value="TreeGrafter"/>
</dbReference>
<dbReference type="Pfam" id="PF02894">
    <property type="entry name" value="GFO_IDH_MocA_C"/>
    <property type="match status" value="1"/>
</dbReference>
<evidence type="ECO:0000313" key="4">
    <source>
        <dbReference type="Proteomes" id="UP000044602"/>
    </source>
</evidence>
<organism evidence="3 4">
    <name type="scientific">Verticillium longisporum</name>
    <name type="common">Verticillium dahliae var. longisporum</name>
    <dbReference type="NCBI Taxonomy" id="100787"/>
    <lineage>
        <taxon>Eukaryota</taxon>
        <taxon>Fungi</taxon>
        <taxon>Dikarya</taxon>
        <taxon>Ascomycota</taxon>
        <taxon>Pezizomycotina</taxon>
        <taxon>Sordariomycetes</taxon>
        <taxon>Hypocreomycetidae</taxon>
        <taxon>Glomerellales</taxon>
        <taxon>Plectosphaerellaceae</taxon>
        <taxon>Verticillium</taxon>
    </lineage>
</organism>
<dbReference type="Gene3D" id="3.30.360.10">
    <property type="entry name" value="Dihydrodipicolinate Reductase, domain 2"/>
    <property type="match status" value="1"/>
</dbReference>
<protein>
    <recommendedName>
        <fullName evidence="5">Gfo/Idh/MocA-like oxidoreductase N-terminal domain-containing protein</fullName>
    </recommendedName>
</protein>
<dbReference type="STRING" id="100787.A0A0G4KKT6"/>
<evidence type="ECO:0000313" key="3">
    <source>
        <dbReference type="EMBL" id="CRK08918.1"/>
    </source>
</evidence>
<dbReference type="GO" id="GO:0016491">
    <property type="term" value="F:oxidoreductase activity"/>
    <property type="evidence" value="ECO:0007669"/>
    <property type="project" value="TreeGrafter"/>
</dbReference>
<dbReference type="GO" id="GO:0000166">
    <property type="term" value="F:nucleotide binding"/>
    <property type="evidence" value="ECO:0007669"/>
    <property type="project" value="InterPro"/>
</dbReference>
<sequence>MIGIALLGAGLFAQEQHLPAIQSSKTFELRAVYSRSLKSASALSANSASPDAVTTYADDHPTPSRSLADLLARTDVSAVIICLPIPAQPDAIRLALAAGKHVLSEKPIAPDVAAARALVSWHQSLARAPVWAVAENYRFVDPLTFGAAQLRAIGGAVVTFRLDMFSLVADESKYFNTAWRKTPAYQGGFLLDGGVHFIAGLRMLLGAVGEDVGEVSARTALLQAKLAPVDTVHAVAKTDRGAIGTMSISFGTEFKSGFEVQVVTTEGSVTMTPVDVKVAKRGQDGKKIEERREFTRSSGVPAELEAFGASLEEGTADERQNTAQALKDLAILQGLLESGAADGQAKQV</sequence>
<dbReference type="InterPro" id="IPR000683">
    <property type="entry name" value="Gfo/Idh/MocA-like_OxRdtase_N"/>
</dbReference>
<dbReference type="SUPFAM" id="SSF51735">
    <property type="entry name" value="NAD(P)-binding Rossmann-fold domains"/>
    <property type="match status" value="1"/>
</dbReference>
<feature type="domain" description="Gfo/Idh/MocA-like oxidoreductase N-terminal" evidence="1">
    <location>
        <begin position="3"/>
        <end position="120"/>
    </location>
</feature>
<dbReference type="SUPFAM" id="SSF55347">
    <property type="entry name" value="Glyceraldehyde-3-phosphate dehydrogenase-like, C-terminal domain"/>
    <property type="match status" value="1"/>
</dbReference>
<dbReference type="PANTHER" id="PTHR42840:SF5">
    <property type="entry name" value="NAD(P)-BINDING ROSSMANN-FOLD SUPERFAMILY PROTEIN"/>
    <property type="match status" value="1"/>
</dbReference>
<keyword evidence="4" id="KW-1185">Reference proteome</keyword>
<dbReference type="InterPro" id="IPR036291">
    <property type="entry name" value="NAD(P)-bd_dom_sf"/>
</dbReference>
<dbReference type="Pfam" id="PF01408">
    <property type="entry name" value="GFO_IDH_MocA"/>
    <property type="match status" value="1"/>
</dbReference>
<dbReference type="PANTHER" id="PTHR42840">
    <property type="entry name" value="NAD(P)-BINDING ROSSMANN-FOLD SUPERFAMILY PROTEIN-RELATED"/>
    <property type="match status" value="1"/>
</dbReference>
<proteinExistence type="predicted"/>
<dbReference type="Gene3D" id="3.40.50.720">
    <property type="entry name" value="NAD(P)-binding Rossmann-like Domain"/>
    <property type="match status" value="1"/>
</dbReference>
<dbReference type="GO" id="GO:0006740">
    <property type="term" value="P:NADPH regeneration"/>
    <property type="evidence" value="ECO:0007669"/>
    <property type="project" value="TreeGrafter"/>
</dbReference>
<dbReference type="Proteomes" id="UP000044602">
    <property type="component" value="Unassembled WGS sequence"/>
</dbReference>
<reference evidence="3 4" key="1">
    <citation type="submission" date="2015-05" db="EMBL/GenBank/DDBJ databases">
        <authorList>
            <person name="Wang D.B."/>
            <person name="Wang M."/>
        </authorList>
    </citation>
    <scope>NUCLEOTIDE SEQUENCE [LARGE SCALE GENOMIC DNA]</scope>
    <source>
        <strain evidence="3">VL1</strain>
    </source>
</reference>
<gene>
    <name evidence="3" type="ORF">BN1708_009843</name>
</gene>
<feature type="domain" description="Gfo/Idh/MocA-like oxidoreductase C-terminal" evidence="2">
    <location>
        <begin position="155"/>
        <end position="338"/>
    </location>
</feature>
<dbReference type="EMBL" id="CVQH01002113">
    <property type="protein sequence ID" value="CRK08918.1"/>
    <property type="molecule type" value="Genomic_DNA"/>
</dbReference>
<evidence type="ECO:0008006" key="5">
    <source>
        <dbReference type="Google" id="ProtNLM"/>
    </source>
</evidence>
<name>A0A0G4KKT6_VERLO</name>
<accession>A0A0G4KKT6</accession>